<feature type="region of interest" description="Disordered" evidence="1">
    <location>
        <begin position="169"/>
        <end position="207"/>
    </location>
</feature>
<gene>
    <name evidence="2" type="ORF">METZ01_LOCUS697</name>
</gene>
<feature type="region of interest" description="Disordered" evidence="1">
    <location>
        <begin position="1"/>
        <end position="20"/>
    </location>
</feature>
<feature type="non-terminal residue" evidence="2">
    <location>
        <position position="1"/>
    </location>
</feature>
<sequence length="207" mass="23520">VETVQAAGGTPAPATTDPYRPPQIETILRQLREVVLNARPMPLSASSMLNKEELLGLIDEANVRLPEELRAARWLLKEREEFLAKVRREGDEILELARSRAERLVQRTEVVRTAEQRARHLVETAREETRRMRRETEDYCDQKLGSFESLLGSTRDAIAQGRRRLQETVLDRDRERRATDAADAAREASTGRPGGTFFDQDAETGEP</sequence>
<evidence type="ECO:0008006" key="3">
    <source>
        <dbReference type="Google" id="ProtNLM"/>
    </source>
</evidence>
<organism evidence="2">
    <name type="scientific">marine metagenome</name>
    <dbReference type="NCBI Taxonomy" id="408172"/>
    <lineage>
        <taxon>unclassified sequences</taxon>
        <taxon>metagenomes</taxon>
        <taxon>ecological metagenomes</taxon>
    </lineage>
</organism>
<feature type="compositionally biased region" description="Basic and acidic residues" evidence="1">
    <location>
        <begin position="169"/>
        <end position="186"/>
    </location>
</feature>
<reference evidence="2" key="1">
    <citation type="submission" date="2018-05" db="EMBL/GenBank/DDBJ databases">
        <authorList>
            <person name="Lanie J.A."/>
            <person name="Ng W.-L."/>
            <person name="Kazmierczak K.M."/>
            <person name="Andrzejewski T.M."/>
            <person name="Davidsen T.M."/>
            <person name="Wayne K.J."/>
            <person name="Tettelin H."/>
            <person name="Glass J.I."/>
            <person name="Rusch D."/>
            <person name="Podicherti R."/>
            <person name="Tsui H.-C.T."/>
            <person name="Winkler M.E."/>
        </authorList>
    </citation>
    <scope>NUCLEOTIDE SEQUENCE</scope>
</reference>
<dbReference type="AlphaFoldDB" id="A0A381N2I4"/>
<evidence type="ECO:0000256" key="1">
    <source>
        <dbReference type="SAM" id="MobiDB-lite"/>
    </source>
</evidence>
<proteinExistence type="predicted"/>
<protein>
    <recommendedName>
        <fullName evidence="3">ATPase</fullName>
    </recommendedName>
</protein>
<accession>A0A381N2I4</accession>
<dbReference type="EMBL" id="UINC01000037">
    <property type="protein sequence ID" value="SUZ47843.1"/>
    <property type="molecule type" value="Genomic_DNA"/>
</dbReference>
<name>A0A381N2I4_9ZZZZ</name>
<feature type="compositionally biased region" description="Low complexity" evidence="1">
    <location>
        <begin position="1"/>
        <end position="16"/>
    </location>
</feature>
<evidence type="ECO:0000313" key="2">
    <source>
        <dbReference type="EMBL" id="SUZ47843.1"/>
    </source>
</evidence>